<dbReference type="Pfam" id="PF09335">
    <property type="entry name" value="VTT_dom"/>
    <property type="match status" value="1"/>
</dbReference>
<evidence type="ECO:0000256" key="3">
    <source>
        <dbReference type="ARBA" id="ARBA00008640"/>
    </source>
</evidence>
<keyword evidence="13" id="KW-1185">Reference proteome</keyword>
<feature type="transmembrane region" description="Helical" evidence="10">
    <location>
        <begin position="269"/>
        <end position="285"/>
    </location>
</feature>
<dbReference type="EMBL" id="JACAZI010000034">
    <property type="protein sequence ID" value="KAF7328923.1"/>
    <property type="molecule type" value="Genomic_DNA"/>
</dbReference>
<comment type="caution">
    <text evidence="12">The sequence shown here is derived from an EMBL/GenBank/DDBJ whole genome shotgun (WGS) entry which is preliminary data.</text>
</comment>
<dbReference type="OrthoDB" id="166803at2759"/>
<keyword evidence="9 10" id="KW-0472">Membrane</keyword>
<comment type="similarity">
    <text evidence="3">Belongs to the TVP38/TMEM64 family.</text>
</comment>
<feature type="transmembrane region" description="Helical" evidence="10">
    <location>
        <begin position="81"/>
        <end position="99"/>
    </location>
</feature>
<evidence type="ECO:0000256" key="5">
    <source>
        <dbReference type="ARBA" id="ARBA00020673"/>
    </source>
</evidence>
<evidence type="ECO:0000256" key="6">
    <source>
        <dbReference type="ARBA" id="ARBA00022692"/>
    </source>
</evidence>
<evidence type="ECO:0000256" key="8">
    <source>
        <dbReference type="ARBA" id="ARBA00023034"/>
    </source>
</evidence>
<evidence type="ECO:0000256" key="9">
    <source>
        <dbReference type="ARBA" id="ARBA00023136"/>
    </source>
</evidence>
<feature type="transmembrane region" description="Helical" evidence="10">
    <location>
        <begin position="120"/>
        <end position="137"/>
    </location>
</feature>
<evidence type="ECO:0000256" key="4">
    <source>
        <dbReference type="ARBA" id="ARBA00013533"/>
    </source>
</evidence>
<evidence type="ECO:0000313" key="12">
    <source>
        <dbReference type="EMBL" id="KAF7328923.1"/>
    </source>
</evidence>
<evidence type="ECO:0000259" key="11">
    <source>
        <dbReference type="Pfam" id="PF09335"/>
    </source>
</evidence>
<proteinExistence type="inferred from homology"/>
<accession>A0A8H6WUM3</accession>
<evidence type="ECO:0000256" key="1">
    <source>
        <dbReference type="ARBA" id="ARBA00002978"/>
    </source>
</evidence>
<gene>
    <name evidence="12" type="ORF">MVEN_02522200</name>
</gene>
<dbReference type="PANTHER" id="PTHR47549">
    <property type="entry name" value="GOLGI APPARATUS MEMBRANE PROTEIN TVP38-RELATED"/>
    <property type="match status" value="1"/>
</dbReference>
<organism evidence="12 13">
    <name type="scientific">Mycena venus</name>
    <dbReference type="NCBI Taxonomy" id="2733690"/>
    <lineage>
        <taxon>Eukaryota</taxon>
        <taxon>Fungi</taxon>
        <taxon>Dikarya</taxon>
        <taxon>Basidiomycota</taxon>
        <taxon>Agaricomycotina</taxon>
        <taxon>Agaricomycetes</taxon>
        <taxon>Agaricomycetidae</taxon>
        <taxon>Agaricales</taxon>
        <taxon>Marasmiineae</taxon>
        <taxon>Mycenaceae</taxon>
        <taxon>Mycena</taxon>
    </lineage>
</organism>
<sequence>MSQTYAPPAYGAPNPNYAQNYLYTPTHNPGNVSMSTLNDGSTLYDAQTPMSRTLSRTPSPTPSEFNALNGIKEPRTTRQTIQRYAILAVVIAVVVVISLEHEKIINGLKPVTDWLARTKAGPLIPIALLIVLSFPPLFGHEIVMMLCGVTWSLPEAFGIVCAGVLLGEIANFFTFKYFCTARGDKMEKSNLSYALLAHVVRQGGFLVVLVIRYSAIPAHFATVVFSVVGISFPVFIAAAVLSLPKAFVPVYIGYAMKENSSQSNKIEKIITVITVVITIVALAWIRKQQEKAKPDVIYARRKARQGKLIQQDRDAPFNHEDV</sequence>
<dbReference type="GO" id="GO:0000139">
    <property type="term" value="C:Golgi membrane"/>
    <property type="evidence" value="ECO:0007669"/>
    <property type="project" value="UniProtKB-SubCell"/>
</dbReference>
<feature type="transmembrane region" description="Helical" evidence="10">
    <location>
        <begin position="157"/>
        <end position="179"/>
    </location>
</feature>
<protein>
    <recommendedName>
        <fullName evidence="4">Golgi apparatus membrane protein TVP38</fullName>
    </recommendedName>
    <alternativeName>
        <fullName evidence="5">Golgi apparatus membrane protein tvp38</fullName>
    </alternativeName>
</protein>
<reference evidence="12" key="1">
    <citation type="submission" date="2020-05" db="EMBL/GenBank/DDBJ databases">
        <title>Mycena genomes resolve the evolution of fungal bioluminescence.</title>
        <authorList>
            <person name="Tsai I.J."/>
        </authorList>
    </citation>
    <scope>NUCLEOTIDE SEQUENCE</scope>
    <source>
        <strain evidence="12">CCC161011</strain>
    </source>
</reference>
<dbReference type="PANTHER" id="PTHR47549:SF2">
    <property type="entry name" value="GOLGI APPARATUS MEMBRANE PROTEIN TVP38"/>
    <property type="match status" value="1"/>
</dbReference>
<dbReference type="AlphaFoldDB" id="A0A8H6WUM3"/>
<evidence type="ECO:0000256" key="7">
    <source>
        <dbReference type="ARBA" id="ARBA00022989"/>
    </source>
</evidence>
<comment type="function">
    <text evidence="1">Golgi membrane protein involved in vesicular trafficking and spindle migration.</text>
</comment>
<dbReference type="InterPro" id="IPR051076">
    <property type="entry name" value="Golgi_membrane_TVP38/TMEM64"/>
</dbReference>
<keyword evidence="8" id="KW-0333">Golgi apparatus</keyword>
<feature type="domain" description="VTT" evidence="11">
    <location>
        <begin position="140"/>
        <end position="254"/>
    </location>
</feature>
<feature type="transmembrane region" description="Helical" evidence="10">
    <location>
        <begin position="223"/>
        <end position="248"/>
    </location>
</feature>
<evidence type="ECO:0000313" key="13">
    <source>
        <dbReference type="Proteomes" id="UP000620124"/>
    </source>
</evidence>
<name>A0A8H6WUM3_9AGAR</name>
<dbReference type="InterPro" id="IPR032816">
    <property type="entry name" value="VTT_dom"/>
</dbReference>
<keyword evidence="7 10" id="KW-1133">Transmembrane helix</keyword>
<keyword evidence="6 10" id="KW-0812">Transmembrane</keyword>
<dbReference type="Proteomes" id="UP000620124">
    <property type="component" value="Unassembled WGS sequence"/>
</dbReference>
<feature type="transmembrane region" description="Helical" evidence="10">
    <location>
        <begin position="191"/>
        <end position="211"/>
    </location>
</feature>
<evidence type="ECO:0000256" key="10">
    <source>
        <dbReference type="SAM" id="Phobius"/>
    </source>
</evidence>
<evidence type="ECO:0000256" key="2">
    <source>
        <dbReference type="ARBA" id="ARBA00004653"/>
    </source>
</evidence>
<comment type="subcellular location">
    <subcellularLocation>
        <location evidence="2">Golgi apparatus membrane</location>
        <topology evidence="2">Multi-pass membrane protein</topology>
    </subcellularLocation>
</comment>